<evidence type="ECO:0000313" key="2">
    <source>
        <dbReference type="Proteomes" id="UP001055072"/>
    </source>
</evidence>
<protein>
    <submittedName>
        <fullName evidence="1">DUF1682-domain-containing protein</fullName>
    </submittedName>
</protein>
<gene>
    <name evidence="1" type="ORF">BDY19DRAFT_997897</name>
</gene>
<organism evidence="1 2">
    <name type="scientific">Irpex rosettiformis</name>
    <dbReference type="NCBI Taxonomy" id="378272"/>
    <lineage>
        <taxon>Eukaryota</taxon>
        <taxon>Fungi</taxon>
        <taxon>Dikarya</taxon>
        <taxon>Basidiomycota</taxon>
        <taxon>Agaricomycotina</taxon>
        <taxon>Agaricomycetes</taxon>
        <taxon>Polyporales</taxon>
        <taxon>Irpicaceae</taxon>
        <taxon>Irpex</taxon>
    </lineage>
</organism>
<keyword evidence="2" id="KW-1185">Reference proteome</keyword>
<dbReference type="EMBL" id="MU274946">
    <property type="protein sequence ID" value="KAI0084178.1"/>
    <property type="molecule type" value="Genomic_DNA"/>
</dbReference>
<accession>A0ACB8TQ38</accession>
<reference evidence="1" key="1">
    <citation type="journal article" date="2021" name="Environ. Microbiol.">
        <title>Gene family expansions and transcriptome signatures uncover fungal adaptations to wood decay.</title>
        <authorList>
            <person name="Hage H."/>
            <person name="Miyauchi S."/>
            <person name="Viragh M."/>
            <person name="Drula E."/>
            <person name="Min B."/>
            <person name="Chaduli D."/>
            <person name="Navarro D."/>
            <person name="Favel A."/>
            <person name="Norest M."/>
            <person name="Lesage-Meessen L."/>
            <person name="Balint B."/>
            <person name="Merenyi Z."/>
            <person name="de Eugenio L."/>
            <person name="Morin E."/>
            <person name="Martinez A.T."/>
            <person name="Baldrian P."/>
            <person name="Stursova M."/>
            <person name="Martinez M.J."/>
            <person name="Novotny C."/>
            <person name="Magnuson J.K."/>
            <person name="Spatafora J.W."/>
            <person name="Maurice S."/>
            <person name="Pangilinan J."/>
            <person name="Andreopoulos W."/>
            <person name="LaButti K."/>
            <person name="Hundley H."/>
            <person name="Na H."/>
            <person name="Kuo A."/>
            <person name="Barry K."/>
            <person name="Lipzen A."/>
            <person name="Henrissat B."/>
            <person name="Riley R."/>
            <person name="Ahrendt S."/>
            <person name="Nagy L.G."/>
            <person name="Grigoriev I.V."/>
            <person name="Martin F."/>
            <person name="Rosso M.N."/>
        </authorList>
    </citation>
    <scope>NUCLEOTIDE SEQUENCE</scope>
    <source>
        <strain evidence="1">CBS 384.51</strain>
    </source>
</reference>
<name>A0ACB8TQ38_9APHY</name>
<proteinExistence type="predicted"/>
<comment type="caution">
    <text evidence="1">The sequence shown here is derived from an EMBL/GenBank/DDBJ whole genome shotgun (WGS) entry which is preliminary data.</text>
</comment>
<dbReference type="Proteomes" id="UP001055072">
    <property type="component" value="Unassembled WGS sequence"/>
</dbReference>
<evidence type="ECO:0000313" key="1">
    <source>
        <dbReference type="EMBL" id="KAI0084178.1"/>
    </source>
</evidence>
<sequence>MSTDFSITKVLSVLTPPPVVLSPEYDGLEFRWKMFTFRPALFQQELFYVLAIALYVAWYYVGRSSNFERATSWFDAHFSLYEDQFSKPVQKGGLTKDGHSDFFVFSTGRRALSSLHTVFKLRPRHDLLQYAYQIIRGAVELHLNYVDELELDLTFQDGVSIPDTVWAIVAKSEIKGIRETRWDLSFTRTTEAAGLPSYVTVMSEFADVTENLLKPHGPLSLAKVLSDPAIQPYFRSLSLTDQPRTRPSAPIPGSQRKKHLILSLVAPPTSDSAATVPLVQAFLQLADVIAGVGGWGIGKGPGHQGMGLNACLRPETKTKLKAVREKVEKEIKDDAGKEQREEAEAEKAAAKKKAETERLSKLSAAEQKKTLEREKKKALRKTQGKLKAR</sequence>